<name>A0A0C3BW71_HEBCY</name>
<dbReference type="AlphaFoldDB" id="A0A0C3BW71"/>
<dbReference type="EMBL" id="KN831817">
    <property type="protein sequence ID" value="KIM35636.1"/>
    <property type="molecule type" value="Genomic_DNA"/>
</dbReference>
<dbReference type="Proteomes" id="UP000053424">
    <property type="component" value="Unassembled WGS sequence"/>
</dbReference>
<dbReference type="OrthoDB" id="3251634at2759"/>
<evidence type="ECO:0008006" key="4">
    <source>
        <dbReference type="Google" id="ProtNLM"/>
    </source>
</evidence>
<proteinExistence type="predicted"/>
<evidence type="ECO:0000256" key="1">
    <source>
        <dbReference type="SAM" id="SignalP"/>
    </source>
</evidence>
<feature type="chain" id="PRO_5002162092" description="Lipid-binding serum glycoprotein N-terminal domain-containing protein" evidence="1">
    <location>
        <begin position="22"/>
        <end position="182"/>
    </location>
</feature>
<dbReference type="HOGENOM" id="CLU_125084_0_0_1"/>
<evidence type="ECO:0000313" key="2">
    <source>
        <dbReference type="EMBL" id="KIM35636.1"/>
    </source>
</evidence>
<organism evidence="2 3">
    <name type="scientific">Hebeloma cylindrosporum</name>
    <dbReference type="NCBI Taxonomy" id="76867"/>
    <lineage>
        <taxon>Eukaryota</taxon>
        <taxon>Fungi</taxon>
        <taxon>Dikarya</taxon>
        <taxon>Basidiomycota</taxon>
        <taxon>Agaricomycotina</taxon>
        <taxon>Agaricomycetes</taxon>
        <taxon>Agaricomycetidae</taxon>
        <taxon>Agaricales</taxon>
        <taxon>Agaricineae</taxon>
        <taxon>Hymenogastraceae</taxon>
        <taxon>Hebeloma</taxon>
    </lineage>
</organism>
<reference evidence="2 3" key="1">
    <citation type="submission" date="2014-04" db="EMBL/GenBank/DDBJ databases">
        <authorList>
            <consortium name="DOE Joint Genome Institute"/>
            <person name="Kuo A."/>
            <person name="Gay G."/>
            <person name="Dore J."/>
            <person name="Kohler A."/>
            <person name="Nagy L.G."/>
            <person name="Floudas D."/>
            <person name="Copeland A."/>
            <person name="Barry K.W."/>
            <person name="Cichocki N."/>
            <person name="Veneault-Fourrey C."/>
            <person name="LaButti K."/>
            <person name="Lindquist E.A."/>
            <person name="Lipzen A."/>
            <person name="Lundell T."/>
            <person name="Morin E."/>
            <person name="Murat C."/>
            <person name="Sun H."/>
            <person name="Tunlid A."/>
            <person name="Henrissat B."/>
            <person name="Grigoriev I.V."/>
            <person name="Hibbett D.S."/>
            <person name="Martin F."/>
            <person name="Nordberg H.P."/>
            <person name="Cantor M.N."/>
            <person name="Hua S.X."/>
        </authorList>
    </citation>
    <scope>NUCLEOTIDE SEQUENCE [LARGE SCALE GENOMIC DNA]</scope>
    <source>
        <strain evidence="3">h7</strain>
    </source>
</reference>
<protein>
    <recommendedName>
        <fullName evidence="4">Lipid-binding serum glycoprotein N-terminal domain-containing protein</fullName>
    </recommendedName>
</protein>
<evidence type="ECO:0000313" key="3">
    <source>
        <dbReference type="Proteomes" id="UP000053424"/>
    </source>
</evidence>
<gene>
    <name evidence="2" type="ORF">M413DRAFT_79224</name>
</gene>
<feature type="signal peptide" evidence="1">
    <location>
        <begin position="1"/>
        <end position="21"/>
    </location>
</feature>
<reference evidence="3" key="2">
    <citation type="submission" date="2015-01" db="EMBL/GenBank/DDBJ databases">
        <title>Evolutionary Origins and Diversification of the Mycorrhizal Mutualists.</title>
        <authorList>
            <consortium name="DOE Joint Genome Institute"/>
            <consortium name="Mycorrhizal Genomics Consortium"/>
            <person name="Kohler A."/>
            <person name="Kuo A."/>
            <person name="Nagy L.G."/>
            <person name="Floudas D."/>
            <person name="Copeland A."/>
            <person name="Barry K.W."/>
            <person name="Cichocki N."/>
            <person name="Veneault-Fourrey C."/>
            <person name="LaButti K."/>
            <person name="Lindquist E.A."/>
            <person name="Lipzen A."/>
            <person name="Lundell T."/>
            <person name="Morin E."/>
            <person name="Murat C."/>
            <person name="Riley R."/>
            <person name="Ohm R."/>
            <person name="Sun H."/>
            <person name="Tunlid A."/>
            <person name="Henrissat B."/>
            <person name="Grigoriev I.V."/>
            <person name="Hibbett D.S."/>
            <person name="Martin F."/>
        </authorList>
    </citation>
    <scope>NUCLEOTIDE SEQUENCE [LARGE SCALE GENOMIC DNA]</scope>
    <source>
        <strain evidence="3">h7</strain>
    </source>
</reference>
<accession>A0A0C3BW71</accession>
<keyword evidence="3" id="KW-1185">Reference proteome</keyword>
<sequence>MARIGNLLFAFFACFLVSVRGAPTDLENRDFIGDIINVIGLGLVTQINSYITFSQRSCDIFRLVNDRAGQLTWMNHLVKNPLIMELTIDRVVSSAGVNGTVYAKFDHTFAKPVTVGALKTVNSGRVPNVLLVKGALNSLDIIPLGKLDLISTDVYLRAATINGKLGVPVPIKGLKQKDVPTK</sequence>
<keyword evidence="1" id="KW-0732">Signal</keyword>